<dbReference type="PROSITE" id="PS00789">
    <property type="entry name" value="CHORISMATE_SYNTHASE_3"/>
    <property type="match status" value="1"/>
</dbReference>
<keyword evidence="4 7" id="KW-0028">Amino-acid biosynthesis</keyword>
<dbReference type="PIRSF" id="PIRSF001456">
    <property type="entry name" value="Chorismate_synth"/>
    <property type="match status" value="1"/>
</dbReference>
<feature type="binding site" evidence="7">
    <location>
        <begin position="125"/>
        <end position="127"/>
    </location>
    <ligand>
        <name>FMN</name>
        <dbReference type="ChEBI" id="CHEBI:58210"/>
    </ligand>
</feature>
<dbReference type="EC" id="4.2.3.5" evidence="3 7"/>
<comment type="function">
    <text evidence="7">Catalyzes the anti-1,4-elimination of the C-3 phosphate and the C-6 proR hydrogen from 5-enolpyruvylshikimate-3-phosphate (EPSP) to yield chorismate, which is the branch point compound that serves as the starting substrate for the three terminal pathways of aromatic amino acid biosynthesis. This reaction introduces a second double bond into the aromatic ring system.</text>
</comment>
<evidence type="ECO:0000256" key="5">
    <source>
        <dbReference type="ARBA" id="ARBA00023141"/>
    </source>
</evidence>
<evidence type="ECO:0000313" key="10">
    <source>
        <dbReference type="Proteomes" id="UP000232693"/>
    </source>
</evidence>
<evidence type="ECO:0000256" key="8">
    <source>
        <dbReference type="RuleBase" id="RU000605"/>
    </source>
</evidence>
<dbReference type="EMBL" id="CP025120">
    <property type="protein sequence ID" value="AUD78584.1"/>
    <property type="molecule type" value="Genomic_DNA"/>
</dbReference>
<feature type="binding site" evidence="7">
    <location>
        <position position="286"/>
    </location>
    <ligand>
        <name>FMN</name>
        <dbReference type="ChEBI" id="CHEBI:58210"/>
    </ligand>
</feature>
<protein>
    <recommendedName>
        <fullName evidence="3 7">Chorismate synthase</fullName>
        <shortName evidence="7">CS</shortName>
        <ecNumber evidence="3 7">4.2.3.5</ecNumber>
    </recommendedName>
    <alternativeName>
        <fullName evidence="7">5-enolpyruvylshikimate-3-phosphate phospholyase</fullName>
    </alternativeName>
</protein>
<keyword evidence="7" id="KW-0288">FMN</keyword>
<dbReference type="PROSITE" id="PS00787">
    <property type="entry name" value="CHORISMATE_SYNTHASE_1"/>
    <property type="match status" value="1"/>
</dbReference>
<dbReference type="NCBIfam" id="NF003793">
    <property type="entry name" value="PRK05382.1"/>
    <property type="match status" value="1"/>
</dbReference>
<dbReference type="InterPro" id="IPR020541">
    <property type="entry name" value="Chorismate_synthase_CS"/>
</dbReference>
<keyword evidence="6 7" id="KW-0456">Lyase</keyword>
<evidence type="ECO:0000256" key="3">
    <source>
        <dbReference type="ARBA" id="ARBA00013036"/>
    </source>
</evidence>
<name>A0A2K9AI10_9GAMM</name>
<dbReference type="PROSITE" id="PS00788">
    <property type="entry name" value="CHORISMATE_SYNTHASE_2"/>
    <property type="match status" value="1"/>
</dbReference>
<dbReference type="RefSeq" id="WP_106646449.1">
    <property type="nucleotide sequence ID" value="NZ_BMGO01000002.1"/>
</dbReference>
<dbReference type="OrthoDB" id="9771806at2"/>
<dbReference type="GO" id="GO:0004107">
    <property type="term" value="F:chorismate synthase activity"/>
    <property type="evidence" value="ECO:0007669"/>
    <property type="project" value="UniProtKB-UniRule"/>
</dbReference>
<comment type="caution">
    <text evidence="7">Lacks conserved residue(s) required for the propagation of feature annotation.</text>
</comment>
<evidence type="ECO:0000256" key="1">
    <source>
        <dbReference type="ARBA" id="ARBA00005044"/>
    </source>
</evidence>
<dbReference type="Pfam" id="PF01264">
    <property type="entry name" value="Chorismate_synt"/>
    <property type="match status" value="1"/>
</dbReference>
<dbReference type="UniPathway" id="UPA00053">
    <property type="reaction ID" value="UER00090"/>
</dbReference>
<dbReference type="GO" id="GO:0009423">
    <property type="term" value="P:chorismate biosynthetic process"/>
    <property type="evidence" value="ECO:0007669"/>
    <property type="project" value="UniProtKB-UniRule"/>
</dbReference>
<dbReference type="Proteomes" id="UP000232693">
    <property type="component" value="Chromosome"/>
</dbReference>
<dbReference type="Gene3D" id="3.60.150.10">
    <property type="entry name" value="Chorismate synthase AroC"/>
    <property type="match status" value="1"/>
</dbReference>
<dbReference type="GO" id="GO:0010181">
    <property type="term" value="F:FMN binding"/>
    <property type="evidence" value="ECO:0007669"/>
    <property type="project" value="TreeGrafter"/>
</dbReference>
<evidence type="ECO:0000313" key="9">
    <source>
        <dbReference type="EMBL" id="AUD78584.1"/>
    </source>
</evidence>
<keyword evidence="10" id="KW-1185">Reference proteome</keyword>
<dbReference type="GO" id="GO:0008652">
    <property type="term" value="P:amino acid biosynthetic process"/>
    <property type="evidence" value="ECO:0007669"/>
    <property type="project" value="UniProtKB-KW"/>
</dbReference>
<dbReference type="KEGG" id="kpd:CW740_04665"/>
<feature type="binding site" evidence="7">
    <location>
        <position position="327"/>
    </location>
    <ligand>
        <name>FMN</name>
        <dbReference type="ChEBI" id="CHEBI:58210"/>
    </ligand>
</feature>
<feature type="binding site" evidence="7">
    <location>
        <begin position="242"/>
        <end position="243"/>
    </location>
    <ligand>
        <name>FMN</name>
        <dbReference type="ChEBI" id="CHEBI:58210"/>
    </ligand>
</feature>
<dbReference type="NCBIfam" id="TIGR00033">
    <property type="entry name" value="aroC"/>
    <property type="match status" value="1"/>
</dbReference>
<dbReference type="GO" id="GO:0009073">
    <property type="term" value="P:aromatic amino acid family biosynthetic process"/>
    <property type="evidence" value="ECO:0007669"/>
    <property type="project" value="UniProtKB-KW"/>
</dbReference>
<organism evidence="9 10">
    <name type="scientific">Kangiella profundi</name>
    <dbReference type="NCBI Taxonomy" id="1561924"/>
    <lineage>
        <taxon>Bacteria</taxon>
        <taxon>Pseudomonadati</taxon>
        <taxon>Pseudomonadota</taxon>
        <taxon>Gammaproteobacteria</taxon>
        <taxon>Kangiellales</taxon>
        <taxon>Kangiellaceae</taxon>
        <taxon>Kangiella</taxon>
    </lineage>
</organism>
<accession>A0A2K9AI10</accession>
<dbReference type="FunFam" id="3.60.150.10:FF:000003">
    <property type="entry name" value="Chorismate synthase"/>
    <property type="match status" value="1"/>
</dbReference>
<comment type="cofactor">
    <cofactor evidence="7 8">
        <name>FMNH2</name>
        <dbReference type="ChEBI" id="CHEBI:57618"/>
    </cofactor>
    <text evidence="7 8">Reduced FMN (FMNH(2)).</text>
</comment>
<keyword evidence="7" id="KW-0521">NADP</keyword>
<dbReference type="CDD" id="cd07304">
    <property type="entry name" value="Chorismate_synthase"/>
    <property type="match status" value="1"/>
</dbReference>
<keyword evidence="7" id="KW-0274">FAD</keyword>
<comment type="similarity">
    <text evidence="2 7 8">Belongs to the chorismate synthase family.</text>
</comment>
<keyword evidence="7" id="KW-0285">Flavoprotein</keyword>
<dbReference type="PANTHER" id="PTHR21085">
    <property type="entry name" value="CHORISMATE SYNTHASE"/>
    <property type="match status" value="1"/>
</dbReference>
<dbReference type="InterPro" id="IPR000453">
    <property type="entry name" value="Chorismate_synth"/>
</dbReference>
<proteinExistence type="inferred from homology"/>
<dbReference type="HAMAP" id="MF_00300">
    <property type="entry name" value="Chorismate_synth"/>
    <property type="match status" value="1"/>
</dbReference>
<dbReference type="PANTHER" id="PTHR21085:SF0">
    <property type="entry name" value="CHORISMATE SYNTHASE"/>
    <property type="match status" value="1"/>
</dbReference>
<evidence type="ECO:0000256" key="2">
    <source>
        <dbReference type="ARBA" id="ARBA00008014"/>
    </source>
</evidence>
<evidence type="ECO:0000256" key="6">
    <source>
        <dbReference type="ARBA" id="ARBA00023239"/>
    </source>
</evidence>
<dbReference type="AlphaFoldDB" id="A0A2K9AI10"/>
<evidence type="ECO:0000256" key="7">
    <source>
        <dbReference type="HAMAP-Rule" id="MF_00300"/>
    </source>
</evidence>
<comment type="subunit">
    <text evidence="7">Homotetramer.</text>
</comment>
<dbReference type="InterPro" id="IPR035904">
    <property type="entry name" value="Chorismate_synth_AroC_sf"/>
</dbReference>
<sequence>MAGDSFGTLFRVTNWGESHGKAIGTVVEGCPAGLKLSEEDIQPFLDRRRPGQSSITTRRDEADHVQILSGVVDGITTGTPISLLIPNKDQRSKDYSELQSIFRPSHADYTYQKKYGIRDVAGGGRSSARITAGHVAAGAIARKVLEQALGTEIVGYVKSIQDLTMTLGPEDVDASLIEQTPVRCPDLQLAEEMIAKIEQARKKGDSLGGIVECRINSIPVGLGEPVFDKLEADLAKVMMAINASKAFEIGSGFAGTLSRGSEHNDVFINDAGQVKTRSNNSGGVLGGISNGMPIVFRVAFKPTPTIIKEQETVNLEGEETIFHGRGRHDPCVLPRAVPIVEAMAALVLCDHFLRYRAYKDLFNID</sequence>
<keyword evidence="5 7" id="KW-0057">Aromatic amino acid biosynthesis</keyword>
<gene>
    <name evidence="7" type="primary">aroC</name>
    <name evidence="9" type="ORF">CW740_04665</name>
</gene>
<dbReference type="GO" id="GO:0005829">
    <property type="term" value="C:cytosol"/>
    <property type="evidence" value="ECO:0007669"/>
    <property type="project" value="TreeGrafter"/>
</dbReference>
<dbReference type="SUPFAM" id="SSF103263">
    <property type="entry name" value="Chorismate synthase, AroC"/>
    <property type="match status" value="1"/>
</dbReference>
<feature type="binding site" evidence="7">
    <location>
        <position position="48"/>
    </location>
    <ligand>
        <name>NADP(+)</name>
        <dbReference type="ChEBI" id="CHEBI:58349"/>
    </ligand>
</feature>
<comment type="catalytic activity">
    <reaction evidence="7 8">
        <text>5-O-(1-carboxyvinyl)-3-phosphoshikimate = chorismate + phosphate</text>
        <dbReference type="Rhea" id="RHEA:21020"/>
        <dbReference type="ChEBI" id="CHEBI:29748"/>
        <dbReference type="ChEBI" id="CHEBI:43474"/>
        <dbReference type="ChEBI" id="CHEBI:57701"/>
        <dbReference type="EC" id="4.2.3.5"/>
    </reaction>
</comment>
<comment type="pathway">
    <text evidence="1 7 8">Metabolic intermediate biosynthesis; chorismate biosynthesis; chorismate from D-erythrose 4-phosphate and phosphoenolpyruvate: step 7/7.</text>
</comment>
<feature type="binding site" evidence="7">
    <location>
        <begin position="301"/>
        <end position="305"/>
    </location>
    <ligand>
        <name>FMN</name>
        <dbReference type="ChEBI" id="CHEBI:58210"/>
    </ligand>
</feature>
<evidence type="ECO:0000256" key="4">
    <source>
        <dbReference type="ARBA" id="ARBA00022605"/>
    </source>
</evidence>
<reference evidence="9 10" key="1">
    <citation type="submission" date="2017-12" db="EMBL/GenBank/DDBJ databases">
        <title>Kangiella profundi FT102 completed genome.</title>
        <authorList>
            <person name="Xu J."/>
            <person name="Wang J."/>
            <person name="Lu Y."/>
        </authorList>
    </citation>
    <scope>NUCLEOTIDE SEQUENCE [LARGE SCALE GENOMIC DNA]</scope>
    <source>
        <strain evidence="9 10">FT102</strain>
    </source>
</reference>